<dbReference type="GO" id="GO:0033588">
    <property type="term" value="C:elongator holoenzyme complex"/>
    <property type="evidence" value="ECO:0007669"/>
    <property type="project" value="InterPro"/>
</dbReference>
<comment type="similarity">
    <text evidence="3">Belongs to the ELP1/IKA1 family.</text>
</comment>
<keyword evidence="5" id="KW-0819">tRNA processing</keyword>
<feature type="domain" description="ELP1 TPR" evidence="9">
    <location>
        <begin position="604"/>
        <end position="768"/>
    </location>
</feature>
<evidence type="ECO:0000259" key="10">
    <source>
        <dbReference type="Pfam" id="PF23925"/>
    </source>
</evidence>
<evidence type="ECO:0000256" key="6">
    <source>
        <dbReference type="SAM" id="Coils"/>
    </source>
</evidence>
<proteinExistence type="inferred from homology"/>
<organism evidence="12">
    <name type="scientific">Menopon gallinae</name>
    <name type="common">poultry shaft louse</name>
    <dbReference type="NCBI Taxonomy" id="328185"/>
    <lineage>
        <taxon>Eukaryota</taxon>
        <taxon>Metazoa</taxon>
        <taxon>Ecdysozoa</taxon>
        <taxon>Arthropoda</taxon>
        <taxon>Hexapoda</taxon>
        <taxon>Insecta</taxon>
        <taxon>Pterygota</taxon>
        <taxon>Neoptera</taxon>
        <taxon>Paraneoptera</taxon>
        <taxon>Psocodea</taxon>
        <taxon>Troctomorpha</taxon>
        <taxon>Phthiraptera</taxon>
        <taxon>Amblycera</taxon>
        <taxon>Menoponidae</taxon>
        <taxon>Menopon</taxon>
    </lineage>
</organism>
<evidence type="ECO:0000313" key="12">
    <source>
        <dbReference type="EMBL" id="KAL0275152.1"/>
    </source>
</evidence>
<feature type="domain" description="ELP1 three-helical bundle" evidence="11">
    <location>
        <begin position="777"/>
        <end position="941"/>
    </location>
</feature>
<dbReference type="PANTHER" id="PTHR12747">
    <property type="entry name" value="ELONGATOR COMPLEX PROTEIN 1"/>
    <property type="match status" value="1"/>
</dbReference>
<dbReference type="Pfam" id="PF23936">
    <property type="entry name" value="HB_ELP1"/>
    <property type="match status" value="1"/>
</dbReference>
<dbReference type="InterPro" id="IPR056167">
    <property type="entry name" value="A-sol_ELP1"/>
</dbReference>
<evidence type="ECO:0000256" key="1">
    <source>
        <dbReference type="ARBA" id="ARBA00004496"/>
    </source>
</evidence>
<keyword evidence="4" id="KW-0963">Cytoplasm</keyword>
<name>A0AAW2I0H3_9NEOP</name>
<dbReference type="GO" id="GO:0005829">
    <property type="term" value="C:cytosol"/>
    <property type="evidence" value="ECO:0007669"/>
    <property type="project" value="TreeGrafter"/>
</dbReference>
<evidence type="ECO:0000256" key="2">
    <source>
        <dbReference type="ARBA" id="ARBA00005043"/>
    </source>
</evidence>
<protein>
    <recommendedName>
        <fullName evidence="13">Elongator complex protein 1</fullName>
    </recommendedName>
</protein>
<evidence type="ECO:0000256" key="5">
    <source>
        <dbReference type="ARBA" id="ARBA00022694"/>
    </source>
</evidence>
<gene>
    <name evidence="12" type="ORF">PYX00_003102</name>
</gene>
<evidence type="ECO:0000259" key="8">
    <source>
        <dbReference type="Pfam" id="PF23797"/>
    </source>
</evidence>
<dbReference type="InterPro" id="IPR056165">
    <property type="entry name" value="Beta-prop_ELP1_2nd"/>
</dbReference>
<dbReference type="InterPro" id="IPR056164">
    <property type="entry name" value="Beta-prop_ELP1_1st"/>
</dbReference>
<evidence type="ECO:0000259" key="7">
    <source>
        <dbReference type="Pfam" id="PF04762"/>
    </source>
</evidence>
<comment type="pathway">
    <text evidence="2">tRNA modification; 5-methoxycarbonylmethyl-2-thiouridine-tRNA biosynthesis.</text>
</comment>
<feature type="domain" description="ELP1 alpha-solenoid" evidence="10">
    <location>
        <begin position="392"/>
        <end position="597"/>
    </location>
</feature>
<reference evidence="12" key="1">
    <citation type="journal article" date="2024" name="Gigascience">
        <title>Chromosome-level genome of the poultry shaft louse Menopon gallinae provides insight into the host-switching and adaptive evolution of parasitic lice.</title>
        <authorList>
            <person name="Xu Y."/>
            <person name="Ma L."/>
            <person name="Liu S."/>
            <person name="Liang Y."/>
            <person name="Liu Q."/>
            <person name="He Z."/>
            <person name="Tian L."/>
            <person name="Duan Y."/>
            <person name="Cai W."/>
            <person name="Li H."/>
            <person name="Song F."/>
        </authorList>
    </citation>
    <scope>NUCLEOTIDE SEQUENCE</scope>
    <source>
        <strain evidence="12">Cailab_2023a</strain>
    </source>
</reference>
<feature type="domain" description="ELP1 first N-terminal beta-propeller" evidence="7">
    <location>
        <begin position="2"/>
        <end position="60"/>
    </location>
</feature>
<evidence type="ECO:0000256" key="3">
    <source>
        <dbReference type="ARBA" id="ARBA00006086"/>
    </source>
</evidence>
<dbReference type="Pfam" id="PF04762">
    <property type="entry name" value="Beta-prop_ELP1_1st"/>
    <property type="match status" value="1"/>
</dbReference>
<evidence type="ECO:0000259" key="9">
    <source>
        <dbReference type="Pfam" id="PF23878"/>
    </source>
</evidence>
<dbReference type="InterPro" id="IPR006849">
    <property type="entry name" value="Elp1"/>
</dbReference>
<feature type="coiled-coil region" evidence="6">
    <location>
        <begin position="904"/>
        <end position="940"/>
    </location>
</feature>
<dbReference type="GO" id="GO:0000049">
    <property type="term" value="F:tRNA binding"/>
    <property type="evidence" value="ECO:0007669"/>
    <property type="project" value="TreeGrafter"/>
</dbReference>
<dbReference type="PANTHER" id="PTHR12747:SF0">
    <property type="entry name" value="ELONGATOR COMPLEX PROTEIN 1"/>
    <property type="match status" value="1"/>
</dbReference>
<evidence type="ECO:0008006" key="13">
    <source>
        <dbReference type="Google" id="ProtNLM"/>
    </source>
</evidence>
<sequence>MWNEDSKLLALLTENTINTTGNKQPGEKSILIYCVNNYHWYCKYSIPFSSDSTIAMKWDQQISNMLHVIVKKDNHVHYNKYEWLWTVHKSKGSLITDKTLVAVVDGTKLLITSFKCGILPPPMCTYSLETSSYINQVGFAPINDPNMSSNDLFIQLSSGLINIYKFECDINKPQEMKHELVGSIDCSNKFVHNINWISSKKFAFCETSCDPVSKPSLNIIELEDFGTNITFRENKYPIDSSIRILKSFTDLKLLLHNSDGYTYMFNEDNEEFTQLHKQKRCLIEMEAFQKDSSYTVFGLDKSNKFYVDDKMITNNITSFHIHQDFLLLTDLKHRLLCVPIEGEMGKPLTETDLNDVSTRRVERGSRIITSLSENTKVILQMPRGNLECIQPRALSFSIIGKLLDKLEYYEAFNIMRLQRINLNLLYDHNPVLFRENVNLFIEQIKDPAWISLFLSELVDEDVTRTMYSVIYKNNATEPSRVEKSKILVVCELLEKELTKMKNADMYVLPLLTTYIKRGETQYLERALTKIKMLKEAENRGEKLAVTFDEAFRYMLYLIDVEDLYKVALGMYDFDLVLLVATKSQKDPKEYLPFLNNLKNLEINYQKFTIDKYLKRYEKALQHLLQCGGDDYFMECLTFIKSHKLYKLALKLVPQTTDRYKQICANYADELLKSHMYEESGIMFSKAGSYSNAIAAFTKSGNWQEVISCSTKLKLTSQEINELYMNLASDLTEAKRFREAAIIYMDYVKNIELAVIALTLGKVFSEAFRIVELHHRDDLLQTHIKPGILDDYRNTKAQLSSFAEIFTSQKKRLRVVREKKLLQSKEFGEGCDMSSEHDSFSECSTVTHSYAGSRTTNRTFRSAKNKRKQERKLLSLKEGSPYEDLALIASLHNIATNCFEMTTDVRELNKSLVKINEEALAEELQKNLETLLKEIEDSKAEIWTADLLSGKQVYGPEATSNSIAASFAQSENASVTHLINPRLLIPPELQNNPRWQLEILKS</sequence>
<dbReference type="Pfam" id="PF23878">
    <property type="entry name" value="TPR_ELP1"/>
    <property type="match status" value="1"/>
</dbReference>
<dbReference type="Pfam" id="PF23797">
    <property type="entry name" value="Beta-prop_ELP1_2nd"/>
    <property type="match status" value="1"/>
</dbReference>
<evidence type="ECO:0000256" key="4">
    <source>
        <dbReference type="ARBA" id="ARBA00022490"/>
    </source>
</evidence>
<dbReference type="InterPro" id="IPR056166">
    <property type="entry name" value="TPR_ELP1"/>
</dbReference>
<accession>A0AAW2I0H3</accession>
<evidence type="ECO:0000259" key="11">
    <source>
        <dbReference type="Pfam" id="PF23936"/>
    </source>
</evidence>
<dbReference type="EMBL" id="JARGDH010000002">
    <property type="protein sequence ID" value="KAL0275152.1"/>
    <property type="molecule type" value="Genomic_DNA"/>
</dbReference>
<dbReference type="InterPro" id="IPR056169">
    <property type="entry name" value="HB_ELP1"/>
</dbReference>
<comment type="caution">
    <text evidence="12">The sequence shown here is derived from an EMBL/GenBank/DDBJ whole genome shotgun (WGS) entry which is preliminary data.</text>
</comment>
<dbReference type="GO" id="GO:0002926">
    <property type="term" value="P:tRNA wobble base 5-methoxycarbonylmethyl-2-thiouridinylation"/>
    <property type="evidence" value="ECO:0007669"/>
    <property type="project" value="TreeGrafter"/>
</dbReference>
<comment type="subcellular location">
    <subcellularLocation>
        <location evidence="1">Cytoplasm</location>
    </subcellularLocation>
</comment>
<feature type="domain" description="ELP1 N-terminal second beta-propeller" evidence="8">
    <location>
        <begin position="103"/>
        <end position="368"/>
    </location>
</feature>
<dbReference type="Pfam" id="PF23925">
    <property type="entry name" value="A-sol_ELP1"/>
    <property type="match status" value="1"/>
</dbReference>
<dbReference type="AlphaFoldDB" id="A0AAW2I0H3"/>
<keyword evidence="6" id="KW-0175">Coiled coil</keyword>